<dbReference type="InterPro" id="IPR039910">
    <property type="entry name" value="D15-like"/>
</dbReference>
<feature type="domain" description="POTRA" evidence="9">
    <location>
        <begin position="196"/>
        <end position="245"/>
    </location>
</feature>
<protein>
    <submittedName>
        <fullName evidence="10">Autotransporter secretion outer membrane protein TamA</fullName>
    </submittedName>
</protein>
<feature type="signal peptide" evidence="7">
    <location>
        <begin position="1"/>
        <end position="20"/>
    </location>
</feature>
<comment type="subcellular location">
    <subcellularLocation>
        <location evidence="1">Membrane</location>
    </subcellularLocation>
</comment>
<keyword evidence="2" id="KW-1134">Transmembrane beta strand</keyword>
<evidence type="ECO:0000256" key="5">
    <source>
        <dbReference type="ARBA" id="ARBA00023136"/>
    </source>
</evidence>
<keyword evidence="5" id="KW-0472">Membrane</keyword>
<evidence type="ECO:0000256" key="3">
    <source>
        <dbReference type="ARBA" id="ARBA00022692"/>
    </source>
</evidence>
<evidence type="ECO:0000256" key="7">
    <source>
        <dbReference type="SAM" id="SignalP"/>
    </source>
</evidence>
<name>A0A1M5PY20_9BURK</name>
<dbReference type="PANTHER" id="PTHR12815">
    <property type="entry name" value="SORTING AND ASSEMBLY MACHINERY SAMM50 PROTEIN FAMILY MEMBER"/>
    <property type="match status" value="1"/>
</dbReference>
<reference evidence="10 11" key="1">
    <citation type="submission" date="2016-11" db="EMBL/GenBank/DDBJ databases">
        <authorList>
            <person name="Jaros S."/>
            <person name="Januszkiewicz K."/>
            <person name="Wedrychowicz H."/>
        </authorList>
    </citation>
    <scope>NUCLEOTIDE SEQUENCE [LARGE SCALE GENOMIC DNA]</scope>
    <source>
        <strain evidence="10 11">CGMCC 1.10190</strain>
    </source>
</reference>
<dbReference type="Pfam" id="PF01103">
    <property type="entry name" value="Omp85"/>
    <property type="match status" value="1"/>
</dbReference>
<evidence type="ECO:0000259" key="8">
    <source>
        <dbReference type="Pfam" id="PF01103"/>
    </source>
</evidence>
<keyword evidence="4 7" id="KW-0732">Signal</keyword>
<evidence type="ECO:0000256" key="6">
    <source>
        <dbReference type="ARBA" id="ARBA00023237"/>
    </source>
</evidence>
<evidence type="ECO:0000313" key="10">
    <source>
        <dbReference type="EMBL" id="SHH06596.1"/>
    </source>
</evidence>
<keyword evidence="11" id="KW-1185">Reference proteome</keyword>
<dbReference type="STRING" id="658167.SAMN04488135_10293"/>
<dbReference type="EMBL" id="FQXE01000002">
    <property type="protein sequence ID" value="SHH06596.1"/>
    <property type="molecule type" value="Genomic_DNA"/>
</dbReference>
<sequence>MRAGVLCLLLGLGLAHEAYAAKPEVVIDPGGASAAALQSINSAIEAITRLAEDQDGGEVSRLRRRARDATLSALETQGYFAPKVTLEVGEDIRGETWDIIIEPGEVSHVDQVDLDFSGQITRPEFAARVQTLKKEWPLEKGMPFINESWHSAKETLLDGVSRKDFFFARLTGSQATVDAEKAKADLSVAVESGPRVRFGKLTTVGLKRVPPELIDRYIQYTPGDPYDQDKLDDWQQALQSTSFFRGAFVTLNQDQTEQKTLPDGELELPVRVQVSEAPARRFTTSLGVDSDNGIGVEGLYRQNVVFGQPVWIETGVGIDRNRQRAFFDVNLPPTLSGYKDSVGVLYDHSDIEGLDNSRLGLGWKRKREREAGGGSRVGYETQWGLIAAYDKTDISGGDAFEVPTLVGTWQWLRRDVDKKYDPREGNLIDFGLGAGVTLDKGEPFYRSSLRLQQWWPMGRRDVLTLRGEVGKVWSQTDRLPQDFGYRTGGARSVRGYRYQSIGLESGDAVVGAPALAVASVEYTHYFTEQLGMNFFVDAGDAAPSFGQMKMSLGYGVGLAVRTPAGPFFVDVAYGQRDHRLRLHFSLGIAF</sequence>
<dbReference type="RefSeq" id="WP_073101751.1">
    <property type="nucleotide sequence ID" value="NZ_FQXE01000002.1"/>
</dbReference>
<organism evidence="10 11">
    <name type="scientific">Pollutimonas bauzanensis</name>
    <dbReference type="NCBI Taxonomy" id="658167"/>
    <lineage>
        <taxon>Bacteria</taxon>
        <taxon>Pseudomonadati</taxon>
        <taxon>Pseudomonadota</taxon>
        <taxon>Betaproteobacteria</taxon>
        <taxon>Burkholderiales</taxon>
        <taxon>Alcaligenaceae</taxon>
        <taxon>Pollutimonas</taxon>
    </lineage>
</organism>
<evidence type="ECO:0000256" key="1">
    <source>
        <dbReference type="ARBA" id="ARBA00004370"/>
    </source>
</evidence>
<dbReference type="AlphaFoldDB" id="A0A1M5PY20"/>
<keyword evidence="3" id="KW-0812">Transmembrane</keyword>
<evidence type="ECO:0000313" key="11">
    <source>
        <dbReference type="Proteomes" id="UP000184226"/>
    </source>
</evidence>
<dbReference type="PANTHER" id="PTHR12815:SF47">
    <property type="entry name" value="TRANSLOCATION AND ASSEMBLY MODULE SUBUNIT TAMA"/>
    <property type="match status" value="1"/>
</dbReference>
<evidence type="ECO:0000256" key="2">
    <source>
        <dbReference type="ARBA" id="ARBA00022452"/>
    </source>
</evidence>
<accession>A0A1M5PY20</accession>
<feature type="chain" id="PRO_5013359358" evidence="7">
    <location>
        <begin position="21"/>
        <end position="590"/>
    </location>
</feature>
<dbReference type="Gene3D" id="2.40.160.50">
    <property type="entry name" value="membrane protein fhac: a member of the omp85/tpsb transporter family"/>
    <property type="match status" value="1"/>
</dbReference>
<dbReference type="GO" id="GO:0019867">
    <property type="term" value="C:outer membrane"/>
    <property type="evidence" value="ECO:0007669"/>
    <property type="project" value="InterPro"/>
</dbReference>
<dbReference type="InterPro" id="IPR010827">
    <property type="entry name" value="BamA/TamA_POTRA"/>
</dbReference>
<proteinExistence type="predicted"/>
<dbReference type="Gene3D" id="3.10.20.310">
    <property type="entry name" value="membrane protein fhac"/>
    <property type="match status" value="2"/>
</dbReference>
<dbReference type="Proteomes" id="UP000184226">
    <property type="component" value="Unassembled WGS sequence"/>
</dbReference>
<keyword evidence="6" id="KW-0998">Cell outer membrane</keyword>
<feature type="domain" description="Bacterial surface antigen (D15)" evidence="8">
    <location>
        <begin position="358"/>
        <end position="590"/>
    </location>
</feature>
<dbReference type="Pfam" id="PF07244">
    <property type="entry name" value="POTRA"/>
    <property type="match status" value="1"/>
</dbReference>
<gene>
    <name evidence="10" type="ORF">SAMN04488135_10293</name>
</gene>
<dbReference type="InterPro" id="IPR000184">
    <property type="entry name" value="Bac_surfAg_D15"/>
</dbReference>
<evidence type="ECO:0000259" key="9">
    <source>
        <dbReference type="Pfam" id="PF07244"/>
    </source>
</evidence>
<evidence type="ECO:0000256" key="4">
    <source>
        <dbReference type="ARBA" id="ARBA00022729"/>
    </source>
</evidence>
<dbReference type="OrthoDB" id="9769707at2"/>